<evidence type="ECO:0000256" key="8">
    <source>
        <dbReference type="SAM" id="MobiDB-lite"/>
    </source>
</evidence>
<keyword evidence="5 10" id="KW-0378">Hydrolase</keyword>
<dbReference type="SUPFAM" id="SSF55031">
    <property type="entry name" value="Bacterial exopeptidase dimerisation domain"/>
    <property type="match status" value="1"/>
</dbReference>
<dbReference type="AlphaFoldDB" id="A0A9E6XVG6"/>
<feature type="region of interest" description="Disordered" evidence="8">
    <location>
        <begin position="382"/>
        <end position="413"/>
    </location>
</feature>
<evidence type="ECO:0000313" key="11">
    <source>
        <dbReference type="Proteomes" id="UP001162834"/>
    </source>
</evidence>
<evidence type="ECO:0000256" key="1">
    <source>
        <dbReference type="ARBA" id="ARBA00001941"/>
    </source>
</evidence>
<evidence type="ECO:0000256" key="7">
    <source>
        <dbReference type="ARBA" id="ARBA00023285"/>
    </source>
</evidence>
<dbReference type="InterPro" id="IPR050072">
    <property type="entry name" value="Peptidase_M20A"/>
</dbReference>
<proteinExistence type="inferred from homology"/>
<dbReference type="Gene3D" id="3.30.70.360">
    <property type="match status" value="1"/>
</dbReference>
<keyword evidence="4" id="KW-0479">Metal-binding</keyword>
<dbReference type="Gene3D" id="3.40.630.10">
    <property type="entry name" value="Zn peptidases"/>
    <property type="match status" value="1"/>
</dbReference>
<organism evidence="10 11">
    <name type="scientific">Capillimicrobium parvum</name>
    <dbReference type="NCBI Taxonomy" id="2884022"/>
    <lineage>
        <taxon>Bacteria</taxon>
        <taxon>Bacillati</taxon>
        <taxon>Actinomycetota</taxon>
        <taxon>Thermoleophilia</taxon>
        <taxon>Solirubrobacterales</taxon>
        <taxon>Capillimicrobiaceae</taxon>
        <taxon>Capillimicrobium</taxon>
    </lineage>
</organism>
<comment type="similarity">
    <text evidence="3">Belongs to the peptidase M20A family.</text>
</comment>
<keyword evidence="11" id="KW-1185">Reference proteome</keyword>
<dbReference type="KEGG" id="sbae:DSM104329_00900"/>
<dbReference type="InterPro" id="IPR002933">
    <property type="entry name" value="Peptidase_M20"/>
</dbReference>
<evidence type="ECO:0000256" key="4">
    <source>
        <dbReference type="ARBA" id="ARBA00022723"/>
    </source>
</evidence>
<evidence type="ECO:0000256" key="6">
    <source>
        <dbReference type="ARBA" id="ARBA00022833"/>
    </source>
</evidence>
<protein>
    <submittedName>
        <fullName evidence="10">N-formyl-4-amino-5-aminomethyl-2-methylpyrimidine deformylase</fullName>
        <ecNumber evidence="10">3.5.1.-</ecNumber>
    </submittedName>
</protein>
<sequence length="413" mass="43775">MQEMAHMRADGAFDEAYLVGVLRSLVRAQSVNPGIYEAAMAQAVQRALGGLPLEVSVVEFAPGRPSVGAVLRGSGDGPRLVLNGHMDTVPIDDADQWTKDPFGGEVCDGFLYGRGACDMKAGLAVQVAVARYLAAHRERLRGDLVLHFAAGEELGEPGTLSLLEAGLTGDYGITTEPTGLRVATATRGLAFIRIRVHGRSIHASRAQYGVNPVSRLAPVLAVIEEYSAEVATRGHPLLSSGSCTPTLVTGGVKENAVADYCELTLDRRMLPSEDGHEELEVLRARLEAIKAHDPDFAFDIRHLVEPWAGTEIDPGSAFAQRVVAAVGAVTGEPGEIYGAPFGSDVRNLVNDAGIEAVTFGPGNIVETHCADERVSVEQLRQAAWPPPASPRNSSCDVQGPTSPLTMSESAVVW</sequence>
<feature type="compositionally biased region" description="Polar residues" evidence="8">
    <location>
        <begin position="390"/>
        <end position="413"/>
    </location>
</feature>
<evidence type="ECO:0000256" key="5">
    <source>
        <dbReference type="ARBA" id="ARBA00022801"/>
    </source>
</evidence>
<dbReference type="Pfam" id="PF07687">
    <property type="entry name" value="M20_dimer"/>
    <property type="match status" value="1"/>
</dbReference>
<dbReference type="InterPro" id="IPR011650">
    <property type="entry name" value="Peptidase_M20_dimer"/>
</dbReference>
<keyword evidence="7" id="KW-0170">Cobalt</keyword>
<dbReference type="Pfam" id="PF01546">
    <property type="entry name" value="Peptidase_M20"/>
    <property type="match status" value="1"/>
</dbReference>
<evidence type="ECO:0000259" key="9">
    <source>
        <dbReference type="Pfam" id="PF07687"/>
    </source>
</evidence>
<accession>A0A9E6XVG6</accession>
<dbReference type="CDD" id="cd08659">
    <property type="entry name" value="M20_ArgE_DapE-like"/>
    <property type="match status" value="1"/>
</dbReference>
<dbReference type="InterPro" id="IPR036264">
    <property type="entry name" value="Bact_exopeptidase_dim_dom"/>
</dbReference>
<evidence type="ECO:0000256" key="2">
    <source>
        <dbReference type="ARBA" id="ARBA00001947"/>
    </source>
</evidence>
<reference evidence="10" key="1">
    <citation type="journal article" date="2022" name="Int. J. Syst. Evol. Microbiol.">
        <title>Pseudomonas aegrilactucae sp. nov. and Pseudomonas morbosilactucae sp. nov., pathogens causing bacterial rot of lettuce in Japan.</title>
        <authorList>
            <person name="Sawada H."/>
            <person name="Fujikawa T."/>
            <person name="Satou M."/>
        </authorList>
    </citation>
    <scope>NUCLEOTIDE SEQUENCE</scope>
    <source>
        <strain evidence="10">0166_1</strain>
    </source>
</reference>
<comment type="cofactor">
    <cofactor evidence="2">
        <name>Zn(2+)</name>
        <dbReference type="ChEBI" id="CHEBI:29105"/>
    </cofactor>
</comment>
<dbReference type="Proteomes" id="UP001162834">
    <property type="component" value="Chromosome"/>
</dbReference>
<dbReference type="PANTHER" id="PTHR43808">
    <property type="entry name" value="ACETYLORNITHINE DEACETYLASE"/>
    <property type="match status" value="1"/>
</dbReference>
<comment type="cofactor">
    <cofactor evidence="1">
        <name>Co(2+)</name>
        <dbReference type="ChEBI" id="CHEBI:48828"/>
    </cofactor>
</comment>
<evidence type="ECO:0000313" key="10">
    <source>
        <dbReference type="EMBL" id="UGS34522.1"/>
    </source>
</evidence>
<dbReference type="GO" id="GO:0016787">
    <property type="term" value="F:hydrolase activity"/>
    <property type="evidence" value="ECO:0007669"/>
    <property type="project" value="UniProtKB-KW"/>
</dbReference>
<dbReference type="SUPFAM" id="SSF53187">
    <property type="entry name" value="Zn-dependent exopeptidases"/>
    <property type="match status" value="1"/>
</dbReference>
<keyword evidence="6" id="KW-0862">Zinc</keyword>
<name>A0A9E6XVG6_9ACTN</name>
<evidence type="ECO:0000256" key="3">
    <source>
        <dbReference type="ARBA" id="ARBA00006247"/>
    </source>
</evidence>
<dbReference type="EMBL" id="CP087164">
    <property type="protein sequence ID" value="UGS34522.1"/>
    <property type="molecule type" value="Genomic_DNA"/>
</dbReference>
<dbReference type="InterPro" id="IPR010182">
    <property type="entry name" value="ArgE/DapE"/>
</dbReference>
<dbReference type="NCBIfam" id="TIGR01910">
    <property type="entry name" value="DapE-ArgE"/>
    <property type="match status" value="1"/>
</dbReference>
<dbReference type="EC" id="3.5.1.-" evidence="10"/>
<dbReference type="GO" id="GO:0046872">
    <property type="term" value="F:metal ion binding"/>
    <property type="evidence" value="ECO:0007669"/>
    <property type="project" value="UniProtKB-KW"/>
</dbReference>
<gene>
    <name evidence="10" type="primary">ylmB_3</name>
    <name evidence="10" type="ORF">DSM104329_00900</name>
</gene>
<feature type="domain" description="Peptidase M20 dimerisation" evidence="9">
    <location>
        <begin position="184"/>
        <end position="292"/>
    </location>
</feature>